<gene>
    <name evidence="2" type="ORF">SAMN05444714_1808</name>
</gene>
<reference evidence="2 3" key="1">
    <citation type="submission" date="2016-10" db="EMBL/GenBank/DDBJ databases">
        <authorList>
            <person name="de Groot N.N."/>
        </authorList>
    </citation>
    <scope>NUCLEOTIDE SEQUENCE [LARGE SCALE GENOMIC DNA]</scope>
    <source>
        <strain evidence="2 3">DSM 29433</strain>
    </source>
</reference>
<dbReference type="RefSeq" id="WP_242649800.1">
    <property type="nucleotide sequence ID" value="NZ_FOZM01000001.1"/>
</dbReference>
<name>A0A1I6MHN6_9RHOB</name>
<feature type="chain" id="PRO_5011544624" description="DUF560 domain-containing protein" evidence="1">
    <location>
        <begin position="24"/>
        <end position="460"/>
    </location>
</feature>
<evidence type="ECO:0000313" key="2">
    <source>
        <dbReference type="EMBL" id="SFS15131.1"/>
    </source>
</evidence>
<keyword evidence="1" id="KW-0732">Signal</keyword>
<dbReference type="Proteomes" id="UP000198926">
    <property type="component" value="Unassembled WGS sequence"/>
</dbReference>
<proteinExistence type="predicted"/>
<accession>A0A1I6MHN6</accession>
<sequence length="460" mass="49567">MMQCIKTITAAACFTAVAASAFAQDTVDIPIDQAGAVATQALLAGETAVAAQIAEAVLTQRPDDRAALVVVAAAAPRLNNPERGIETGARAWRLSDTPLQRYEAARLTALAAAEAERFTTAAFWLRLALLSAPYDAERARTIADGRQVSQRNPLQVQLSFSLAPSTNVNGGAETDISSAPGNPDGRLSDDALALAGWRASLGFGANYRVQQNETSRTTVGFSLQASRVRLTDDTSVPDEAFDTNSIEARLRHERLFADGLLGISLSRGQFDYRDLDLAAETTDFEKYDATRLFVDYRYPVSDRTTVDVFAGRELLRYDATGIGEVKRTILGSSVSYRLESGDRISTTYRFVGSDGDNGNYTSDDHSLSVSYGFAEPFGDVTVALGGGVRWADYPEYRLLNPVTGGRQDETVFANVNLGFPEASIAGFIPGIRIDANRTDSNVSRFDRESLGASLTITSSF</sequence>
<dbReference type="STRING" id="1123755.SAMN05444714_1808"/>
<dbReference type="EMBL" id="FOZM01000001">
    <property type="protein sequence ID" value="SFS15131.1"/>
    <property type="molecule type" value="Genomic_DNA"/>
</dbReference>
<dbReference type="AlphaFoldDB" id="A0A1I6MHN6"/>
<evidence type="ECO:0000256" key="1">
    <source>
        <dbReference type="SAM" id="SignalP"/>
    </source>
</evidence>
<organism evidence="2 3">
    <name type="scientific">Yoonia litorea</name>
    <dbReference type="NCBI Taxonomy" id="1123755"/>
    <lineage>
        <taxon>Bacteria</taxon>
        <taxon>Pseudomonadati</taxon>
        <taxon>Pseudomonadota</taxon>
        <taxon>Alphaproteobacteria</taxon>
        <taxon>Rhodobacterales</taxon>
        <taxon>Paracoccaceae</taxon>
        <taxon>Yoonia</taxon>
    </lineage>
</organism>
<dbReference type="SUPFAM" id="SSF56935">
    <property type="entry name" value="Porins"/>
    <property type="match status" value="1"/>
</dbReference>
<feature type="signal peptide" evidence="1">
    <location>
        <begin position="1"/>
        <end position="23"/>
    </location>
</feature>
<keyword evidence="3" id="KW-1185">Reference proteome</keyword>
<evidence type="ECO:0008006" key="4">
    <source>
        <dbReference type="Google" id="ProtNLM"/>
    </source>
</evidence>
<protein>
    <recommendedName>
        <fullName evidence="4">DUF560 domain-containing protein</fullName>
    </recommendedName>
</protein>
<evidence type="ECO:0000313" key="3">
    <source>
        <dbReference type="Proteomes" id="UP000198926"/>
    </source>
</evidence>